<reference evidence="1 2" key="1">
    <citation type="submission" date="2024-02" db="EMBL/GenBank/DDBJ databases">
        <authorList>
            <person name="Chen Y."/>
            <person name="Shah S."/>
            <person name="Dougan E. K."/>
            <person name="Thang M."/>
            <person name="Chan C."/>
        </authorList>
    </citation>
    <scope>NUCLEOTIDE SEQUENCE [LARGE SCALE GENOMIC DNA]</scope>
</reference>
<keyword evidence="1" id="KW-0378">Hydrolase</keyword>
<proteinExistence type="predicted"/>
<dbReference type="InterPro" id="IPR029058">
    <property type="entry name" value="AB_hydrolase_fold"/>
</dbReference>
<sequence>MLLESLIQHTEHTDTTQAYIHDSGRHLQAVELGPLGVIAVSAEGPTWPGRSAMGLAKLNEARFEQMLKDKGGTDFILNDPGMKKMFVPVITADCKLEEGYHFDVSMGPLKCPVVVLYGTKEGHDKMKTKITADSVGSWLQVTACRSKSKIQTLENDWYIFQDAAATEKVAQVVLDFASSL</sequence>
<accession>A0ABP0QMP2</accession>
<dbReference type="PANTHER" id="PTHR11487">
    <property type="entry name" value="THIOESTERASE"/>
    <property type="match status" value="1"/>
</dbReference>
<dbReference type="PANTHER" id="PTHR11487:SF0">
    <property type="entry name" value="S-ACYL FATTY ACID SYNTHASE THIOESTERASE, MEDIUM CHAIN"/>
    <property type="match status" value="1"/>
</dbReference>
<gene>
    <name evidence="1" type="ORF">SCF082_LOCUS41974</name>
</gene>
<dbReference type="InterPro" id="IPR012223">
    <property type="entry name" value="TEII"/>
</dbReference>
<evidence type="ECO:0000313" key="1">
    <source>
        <dbReference type="EMBL" id="CAK9088883.1"/>
    </source>
</evidence>
<dbReference type="Gene3D" id="3.40.50.1820">
    <property type="entry name" value="alpha/beta hydrolase"/>
    <property type="match status" value="1"/>
</dbReference>
<protein>
    <submittedName>
        <fullName evidence="1">Ubiquitinyl hydrolase 1</fullName>
    </submittedName>
</protein>
<organism evidence="1 2">
    <name type="scientific">Durusdinium trenchii</name>
    <dbReference type="NCBI Taxonomy" id="1381693"/>
    <lineage>
        <taxon>Eukaryota</taxon>
        <taxon>Sar</taxon>
        <taxon>Alveolata</taxon>
        <taxon>Dinophyceae</taxon>
        <taxon>Suessiales</taxon>
        <taxon>Symbiodiniaceae</taxon>
        <taxon>Durusdinium</taxon>
    </lineage>
</organism>
<dbReference type="EMBL" id="CAXAMM010039784">
    <property type="protein sequence ID" value="CAK9088883.1"/>
    <property type="molecule type" value="Genomic_DNA"/>
</dbReference>
<name>A0ABP0QMP2_9DINO</name>
<comment type="caution">
    <text evidence="1">The sequence shown here is derived from an EMBL/GenBank/DDBJ whole genome shotgun (WGS) entry which is preliminary data.</text>
</comment>
<keyword evidence="2" id="KW-1185">Reference proteome</keyword>
<dbReference type="Proteomes" id="UP001642464">
    <property type="component" value="Unassembled WGS sequence"/>
</dbReference>
<dbReference type="GO" id="GO:0016787">
    <property type="term" value="F:hydrolase activity"/>
    <property type="evidence" value="ECO:0007669"/>
    <property type="project" value="UniProtKB-KW"/>
</dbReference>
<evidence type="ECO:0000313" key="2">
    <source>
        <dbReference type="Proteomes" id="UP001642464"/>
    </source>
</evidence>